<gene>
    <name evidence="2" type="ORF">HPP92_017570</name>
</gene>
<feature type="compositionally biased region" description="Polar residues" evidence="1">
    <location>
        <begin position="333"/>
        <end position="356"/>
    </location>
</feature>
<feature type="region of interest" description="Disordered" evidence="1">
    <location>
        <begin position="314"/>
        <end position="398"/>
    </location>
</feature>
<evidence type="ECO:0000313" key="2">
    <source>
        <dbReference type="EMBL" id="KAG0468242.1"/>
    </source>
</evidence>
<dbReference type="PANTHER" id="PTHR36741">
    <property type="entry name" value="OS07G0100500 PROTEIN"/>
    <property type="match status" value="1"/>
</dbReference>
<dbReference type="Proteomes" id="UP000639772">
    <property type="component" value="Chromosome 9"/>
</dbReference>
<dbReference type="EMBL" id="JADCNM010000009">
    <property type="protein sequence ID" value="KAG0468242.1"/>
    <property type="molecule type" value="Genomic_DNA"/>
</dbReference>
<feature type="region of interest" description="Disordered" evidence="1">
    <location>
        <begin position="1"/>
        <end position="55"/>
    </location>
</feature>
<sequence length="674" mass="72407">MVRPRKEGSSEETNGDSYDRLDQSNEDSDDSLQVNGSGSSGAPFDDRSGEGAAGGLPVRVSEFREEADLYPLLGGVGMGKGFMQWLRALDLQFMGGCRMDERLKPLLKLNASSGAAEDQLMSRLIQHFEASEVAVLARCLCVPLVSLRVGKIYKQGTMLCPTSLRGFLSLTLLPSSAMRLTFTGDDGCIERLALISNDFECFSVIIEVISADPSGRSFLLKISNTQILFFWCSENSKVHGMELIEKVKDLLQRKPSLSDLTGISEQRLDSFINHLWSYLSGSANNIVSSPISSSSSLMTASDLHSSETDFGCCSKPSRNRMTAAHGGKVHPPYQSSLSPRSNTFKDGTPRSYSTKNGGREKVRKRGESSINVHSSSISTSHDIPSQNHPESHGSHGLVLPTVSSLPSALFSLSSALTIPSRFSNQSSFFSPHYCWCPPRPSSLQYNTSTHQLSSSGSLTLPPFPTLLSAAASPETLVTSKFQINANELPPLLPSIFPGPLVHLSRPIPSICPLPNSQIPTFTPFMSDPIVHIPVINVCSSGQGYLVSAGPTISGAIPALPISHVGPQLIPPTESPVEKSARETLRMLMASTPVTATPKLFNILPDVFSSMESCGNGNSEPMGGRLNRAVDTVSITAGISLLELSLVGDVDDKVSINDLKMATDELLDDLESDGT</sequence>
<dbReference type="OrthoDB" id="1921521at2759"/>
<organism evidence="2 3">
    <name type="scientific">Vanilla planifolia</name>
    <name type="common">Vanilla</name>
    <dbReference type="NCBI Taxonomy" id="51239"/>
    <lineage>
        <taxon>Eukaryota</taxon>
        <taxon>Viridiplantae</taxon>
        <taxon>Streptophyta</taxon>
        <taxon>Embryophyta</taxon>
        <taxon>Tracheophyta</taxon>
        <taxon>Spermatophyta</taxon>
        <taxon>Magnoliopsida</taxon>
        <taxon>Liliopsida</taxon>
        <taxon>Asparagales</taxon>
        <taxon>Orchidaceae</taxon>
        <taxon>Vanilloideae</taxon>
        <taxon>Vanilleae</taxon>
        <taxon>Vanilla</taxon>
    </lineage>
</organism>
<evidence type="ECO:0000313" key="3">
    <source>
        <dbReference type="Proteomes" id="UP000639772"/>
    </source>
</evidence>
<evidence type="ECO:0000256" key="1">
    <source>
        <dbReference type="SAM" id="MobiDB-lite"/>
    </source>
</evidence>
<evidence type="ECO:0008006" key="4">
    <source>
        <dbReference type="Google" id="ProtNLM"/>
    </source>
</evidence>
<reference evidence="2 3" key="1">
    <citation type="journal article" date="2020" name="Nat. Food">
        <title>A phased Vanilla planifolia genome enables genetic improvement of flavour and production.</title>
        <authorList>
            <person name="Hasing T."/>
            <person name="Tang H."/>
            <person name="Brym M."/>
            <person name="Khazi F."/>
            <person name="Huang T."/>
            <person name="Chambers A.H."/>
        </authorList>
    </citation>
    <scope>NUCLEOTIDE SEQUENCE [LARGE SCALE GENOMIC DNA]</scope>
    <source>
        <tissue evidence="2">Leaf</tissue>
    </source>
</reference>
<dbReference type="PANTHER" id="PTHR36741:SF1">
    <property type="entry name" value="OS07G0100500 PROTEIN"/>
    <property type="match status" value="1"/>
</dbReference>
<dbReference type="AlphaFoldDB" id="A0A835QFP8"/>
<feature type="compositionally biased region" description="Low complexity" evidence="1">
    <location>
        <begin position="368"/>
        <end position="385"/>
    </location>
</feature>
<proteinExistence type="predicted"/>
<name>A0A835QFP8_VANPL</name>
<comment type="caution">
    <text evidence="2">The sequence shown here is derived from an EMBL/GenBank/DDBJ whole genome shotgun (WGS) entry which is preliminary data.</text>
</comment>
<protein>
    <recommendedName>
        <fullName evidence="4">Flocculation protein</fullName>
    </recommendedName>
</protein>
<accession>A0A835QFP8</accession>